<dbReference type="Proteomes" id="UP000664835">
    <property type="component" value="Unassembled WGS sequence"/>
</dbReference>
<evidence type="ECO:0000259" key="7">
    <source>
        <dbReference type="PROSITE" id="PS51471"/>
    </source>
</evidence>
<protein>
    <submittedName>
        <fullName evidence="8">2OG-Fe(II) oxygenase</fullName>
    </submittedName>
</protein>
<evidence type="ECO:0000256" key="3">
    <source>
        <dbReference type="ARBA" id="ARBA00022896"/>
    </source>
</evidence>
<comment type="cofactor">
    <cofactor evidence="1">
        <name>L-ascorbate</name>
        <dbReference type="ChEBI" id="CHEBI:38290"/>
    </cofactor>
</comment>
<name>A0ABS3Q3Y1_9GAMM</name>
<dbReference type="PANTHER" id="PTHR12907:SF26">
    <property type="entry name" value="HIF PROLYL HYDROXYLASE, ISOFORM C"/>
    <property type="match status" value="1"/>
</dbReference>
<accession>A0ABS3Q3Y1</accession>
<dbReference type="Gene3D" id="2.60.120.620">
    <property type="entry name" value="q2cbj1_9rhob like domain"/>
    <property type="match status" value="1"/>
</dbReference>
<keyword evidence="2" id="KW-0479">Metal-binding</keyword>
<organism evidence="8 9">
    <name type="scientific">Thiomicrorhabdus marina</name>
    <dbReference type="NCBI Taxonomy" id="2818442"/>
    <lineage>
        <taxon>Bacteria</taxon>
        <taxon>Pseudomonadati</taxon>
        <taxon>Pseudomonadota</taxon>
        <taxon>Gammaproteobacteria</taxon>
        <taxon>Thiotrichales</taxon>
        <taxon>Piscirickettsiaceae</taxon>
        <taxon>Thiomicrorhabdus</taxon>
    </lineage>
</organism>
<comment type="caution">
    <text evidence="8">The sequence shown here is derived from an EMBL/GenBank/DDBJ whole genome shotgun (WGS) entry which is preliminary data.</text>
</comment>
<dbReference type="InterPro" id="IPR051559">
    <property type="entry name" value="HIF_prolyl_hydroxylases"/>
</dbReference>
<feature type="domain" description="Fe2OG dioxygenase" evidence="7">
    <location>
        <begin position="93"/>
        <end position="200"/>
    </location>
</feature>
<evidence type="ECO:0000256" key="4">
    <source>
        <dbReference type="ARBA" id="ARBA00022964"/>
    </source>
</evidence>
<dbReference type="EMBL" id="JAGETV010000007">
    <property type="protein sequence ID" value="MBO1927043.1"/>
    <property type="molecule type" value="Genomic_DNA"/>
</dbReference>
<evidence type="ECO:0000313" key="8">
    <source>
        <dbReference type="EMBL" id="MBO1927043.1"/>
    </source>
</evidence>
<reference evidence="8 9" key="1">
    <citation type="submission" date="2021-03" db="EMBL/GenBank/DDBJ databases">
        <title>Thiomicrorhabdus sp.nov.,novel sulfur-oxidizing bacteria isolated from coastal sediment.</title>
        <authorList>
            <person name="Liu X."/>
        </authorList>
    </citation>
    <scope>NUCLEOTIDE SEQUENCE [LARGE SCALE GENOMIC DNA]</scope>
    <source>
        <strain evidence="8 9">6S2-11</strain>
    </source>
</reference>
<proteinExistence type="predicted"/>
<keyword evidence="6" id="KW-0408">Iron</keyword>
<keyword evidence="3" id="KW-0847">Vitamin C</keyword>
<evidence type="ECO:0000256" key="6">
    <source>
        <dbReference type="ARBA" id="ARBA00023004"/>
    </source>
</evidence>
<keyword evidence="9" id="KW-1185">Reference proteome</keyword>
<dbReference type="PROSITE" id="PS51471">
    <property type="entry name" value="FE2OG_OXY"/>
    <property type="match status" value="1"/>
</dbReference>
<dbReference type="RefSeq" id="WP_208148493.1">
    <property type="nucleotide sequence ID" value="NZ_JAGETV010000007.1"/>
</dbReference>
<evidence type="ECO:0000256" key="5">
    <source>
        <dbReference type="ARBA" id="ARBA00023002"/>
    </source>
</evidence>
<evidence type="ECO:0000256" key="1">
    <source>
        <dbReference type="ARBA" id="ARBA00001961"/>
    </source>
</evidence>
<dbReference type="InterPro" id="IPR044862">
    <property type="entry name" value="Pro_4_hyd_alph_FE2OG_OXY"/>
</dbReference>
<dbReference type="SMART" id="SM00702">
    <property type="entry name" value="P4Hc"/>
    <property type="match status" value="1"/>
</dbReference>
<dbReference type="InterPro" id="IPR005123">
    <property type="entry name" value="Oxoglu/Fe-dep_dioxygenase_dom"/>
</dbReference>
<evidence type="ECO:0000256" key="2">
    <source>
        <dbReference type="ARBA" id="ARBA00022723"/>
    </source>
</evidence>
<evidence type="ECO:0000313" key="9">
    <source>
        <dbReference type="Proteomes" id="UP000664835"/>
    </source>
</evidence>
<keyword evidence="5" id="KW-0560">Oxidoreductase</keyword>
<sequence>MSLDPIAIEHLLDNLVEKGWYEWPEAISASLCLALLNEVINADEKGQLKKAGIGRGDEQQLNTEVRRDQIRWLTGETEAQAQFLATMALLQQEINRALFMGLFEYEAHYALYQEGDFYKQHLDSFKGQANRMVSTVLYLNPDWQKENGGELVIYAKDGTSVEATIIPSIGKLAVFLSEEIPHEVLPTKLARASIAGWFRCNSSTAQIVNPAH</sequence>
<gene>
    <name evidence="8" type="ORF">J3998_05585</name>
</gene>
<dbReference type="InterPro" id="IPR006620">
    <property type="entry name" value="Pro_4_hyd_alph"/>
</dbReference>
<dbReference type="Pfam" id="PF13640">
    <property type="entry name" value="2OG-FeII_Oxy_3"/>
    <property type="match status" value="1"/>
</dbReference>
<dbReference type="PANTHER" id="PTHR12907">
    <property type="entry name" value="EGL NINE HOMOLOG-RELATED"/>
    <property type="match status" value="1"/>
</dbReference>
<keyword evidence="4" id="KW-0223">Dioxygenase</keyword>